<sequence length="292" mass="33143">MWPAIIQDKPNVWVWLGDNIYGDSEDMAVLKAKYDAQLNQEGYKQLISQVPVIGTWDDHDFGKNDGNKTYPKKKESQQLALDFFGEPANSPRRKQEGIYAAYDYKVGKKTVKVILLDVRYHQDQLQRENGKYLPSEGDILGEVQWQWLQNQLQNSKADAHIIGTGIQIVPDNFPSEKWANFPNAKKRFYDLLAATKPKGVMLIAGDRHIGEFSRVNIPGLEQPVFEITSSGLTHTTTTNSEAKYPSAYRVGPLVTLKNYGLFRFRDAGKKLVAEVSIKGEKGEAFHTEKFEF</sequence>
<dbReference type="PANTHER" id="PTHR33987:SF1">
    <property type="entry name" value="CALCINEURIN-LIKE METALLO-PHOSPHOESTERASE SUPERFAMILY PROTEIN"/>
    <property type="match status" value="1"/>
</dbReference>
<accession>A0A512B3G2</accession>
<feature type="domain" description="PhoD-like phosphatase metallophosphatase" evidence="1">
    <location>
        <begin position="32"/>
        <end position="242"/>
    </location>
</feature>
<dbReference type="CDD" id="cd07389">
    <property type="entry name" value="MPP_PhoD"/>
    <property type="match status" value="1"/>
</dbReference>
<dbReference type="InterPro" id="IPR018946">
    <property type="entry name" value="PhoD-like_MPP"/>
</dbReference>
<dbReference type="Proteomes" id="UP000321532">
    <property type="component" value="Unassembled WGS sequence"/>
</dbReference>
<organism evidence="2 3">
    <name type="scientific">Adhaeribacter aerolatus</name>
    <dbReference type="NCBI Taxonomy" id="670289"/>
    <lineage>
        <taxon>Bacteria</taxon>
        <taxon>Pseudomonadati</taxon>
        <taxon>Bacteroidota</taxon>
        <taxon>Cytophagia</taxon>
        <taxon>Cytophagales</taxon>
        <taxon>Hymenobacteraceae</taxon>
        <taxon>Adhaeribacter</taxon>
    </lineage>
</organism>
<protein>
    <recommendedName>
        <fullName evidence="1">PhoD-like phosphatase metallophosphatase domain-containing protein</fullName>
    </recommendedName>
</protein>
<proteinExistence type="predicted"/>
<dbReference type="AlphaFoldDB" id="A0A512B3G2"/>
<dbReference type="InterPro" id="IPR038607">
    <property type="entry name" value="PhoD-like_sf"/>
</dbReference>
<dbReference type="SUPFAM" id="SSF56300">
    <property type="entry name" value="Metallo-dependent phosphatases"/>
    <property type="match status" value="1"/>
</dbReference>
<comment type="caution">
    <text evidence="2">The sequence shown here is derived from an EMBL/GenBank/DDBJ whole genome shotgun (WGS) entry which is preliminary data.</text>
</comment>
<evidence type="ECO:0000259" key="1">
    <source>
        <dbReference type="Pfam" id="PF09423"/>
    </source>
</evidence>
<reference evidence="2 3" key="1">
    <citation type="submission" date="2019-07" db="EMBL/GenBank/DDBJ databases">
        <title>Whole genome shotgun sequence of Adhaeribacter aerolatus NBRC 106133.</title>
        <authorList>
            <person name="Hosoyama A."/>
            <person name="Uohara A."/>
            <person name="Ohji S."/>
            <person name="Ichikawa N."/>
        </authorList>
    </citation>
    <scope>NUCLEOTIDE SEQUENCE [LARGE SCALE GENOMIC DNA]</scope>
    <source>
        <strain evidence="2 3">NBRC 106133</strain>
    </source>
</reference>
<dbReference type="RefSeq" id="WP_170252658.1">
    <property type="nucleotide sequence ID" value="NZ_BJYS01000037.1"/>
</dbReference>
<dbReference type="Gene3D" id="3.60.21.70">
    <property type="entry name" value="PhoD-like phosphatase"/>
    <property type="match status" value="1"/>
</dbReference>
<evidence type="ECO:0000313" key="2">
    <source>
        <dbReference type="EMBL" id="GEO06492.1"/>
    </source>
</evidence>
<evidence type="ECO:0000313" key="3">
    <source>
        <dbReference type="Proteomes" id="UP000321532"/>
    </source>
</evidence>
<dbReference type="Pfam" id="PF09423">
    <property type="entry name" value="PhoD"/>
    <property type="match status" value="1"/>
</dbReference>
<dbReference type="EMBL" id="BJYS01000037">
    <property type="protein sequence ID" value="GEO06492.1"/>
    <property type="molecule type" value="Genomic_DNA"/>
</dbReference>
<gene>
    <name evidence="2" type="ORF">AAE02nite_41560</name>
</gene>
<keyword evidence="3" id="KW-1185">Reference proteome</keyword>
<dbReference type="InterPro" id="IPR029052">
    <property type="entry name" value="Metallo-depent_PP-like"/>
</dbReference>
<name>A0A512B3G2_9BACT</name>
<dbReference type="PANTHER" id="PTHR33987">
    <property type="entry name" value="CALCINEURIN-LIKE METALLO-PHOSPHOESTERASE SUPERFAMILY PROTEIN"/>
    <property type="match status" value="1"/>
</dbReference>